<evidence type="ECO:0000313" key="6">
    <source>
        <dbReference type="Proteomes" id="UP000009222"/>
    </source>
</evidence>
<dbReference type="eggNOG" id="COG0582">
    <property type="taxonomic scope" value="Bacteria"/>
</dbReference>
<dbReference type="STRING" id="545695.TREAZ_0375"/>
<dbReference type="EMBL" id="CP001841">
    <property type="protein sequence ID" value="AEF80867.1"/>
    <property type="molecule type" value="Genomic_DNA"/>
</dbReference>
<evidence type="ECO:0000256" key="3">
    <source>
        <dbReference type="ARBA" id="ARBA00023172"/>
    </source>
</evidence>
<dbReference type="PROSITE" id="PS51898">
    <property type="entry name" value="TYR_RECOMBINASE"/>
    <property type="match status" value="1"/>
</dbReference>
<dbReference type="GO" id="GO:0003677">
    <property type="term" value="F:DNA binding"/>
    <property type="evidence" value="ECO:0007669"/>
    <property type="project" value="UniProtKB-KW"/>
</dbReference>
<gene>
    <name evidence="5" type="ordered locus">TREAZ_0375</name>
</gene>
<dbReference type="PANTHER" id="PTHR30349">
    <property type="entry name" value="PHAGE INTEGRASE-RELATED"/>
    <property type="match status" value="1"/>
</dbReference>
<dbReference type="GO" id="GO:0015074">
    <property type="term" value="P:DNA integration"/>
    <property type="evidence" value="ECO:0007669"/>
    <property type="project" value="InterPro"/>
</dbReference>
<dbReference type="Gene3D" id="1.10.150.130">
    <property type="match status" value="1"/>
</dbReference>
<dbReference type="InterPro" id="IPR002104">
    <property type="entry name" value="Integrase_catalytic"/>
</dbReference>
<dbReference type="RefSeq" id="WP_015711567.1">
    <property type="nucleotide sequence ID" value="NC_015577.1"/>
</dbReference>
<dbReference type="Gene3D" id="1.10.443.10">
    <property type="entry name" value="Intergrase catalytic core"/>
    <property type="match status" value="1"/>
</dbReference>
<comment type="similarity">
    <text evidence="1">Belongs to the 'phage' integrase family.</text>
</comment>
<evidence type="ECO:0000256" key="1">
    <source>
        <dbReference type="ARBA" id="ARBA00008857"/>
    </source>
</evidence>
<dbReference type="HOGENOM" id="CLU_053688_0_0_12"/>
<protein>
    <submittedName>
        <fullName evidence="5">Site-specific recombinase, phage integrase family</fullName>
    </submittedName>
</protein>
<sequence>MNNYPFSIFKRANRPCYSVAFKDETGKFMPPVSTKKATEAEAFKVAFQWLQEGIPQKQEKVQVKQLSLKSLVHGISTEREAETILKELKRMGFLKGYILTGTDKARDLIEFLTEFWDWKRSPYVQEKLRKKHSLHETHCRQMARAVERCWKPYFSGRLLGEITRQDLNAFIDSIGSQETSAPWKNMVIRAGTIALKWAFNREMIEKDVSAGIIWFSGKTKERQILSPEQAAAVFRASWKDERTRLGNLLAAVTGLRSGEIKALRVQDMGQDCLYIRHSFNRLEGLKETKNNEPRRVELPFPGIIRDMMNLAAQNPHGCNMDSFIFWAALKADKPLEERLLLDDLRDALVQTGMSMETAKVYTFHAWRHFFTAYKRPRIDEKLLQKQTGHKSLVMLDHYSDHVLDGDRQKMQQAQVEAFGDILPLEARAV</sequence>
<evidence type="ECO:0000259" key="4">
    <source>
        <dbReference type="PROSITE" id="PS51898"/>
    </source>
</evidence>
<reference evidence="5 6" key="2">
    <citation type="journal article" date="2011" name="ISME J.">
        <title>RNA-seq reveals cooperative metabolic interactions between two termite-gut spirochete species in co-culture.</title>
        <authorList>
            <person name="Rosenthal A.Z."/>
            <person name="Matson E.G."/>
            <person name="Eldar A."/>
            <person name="Leadbetter J.R."/>
        </authorList>
    </citation>
    <scope>NUCLEOTIDE SEQUENCE [LARGE SCALE GENOMIC DNA]</scope>
    <source>
        <strain evidence="6">ATCC BAA-888 / DSM 13862 / ZAS-9</strain>
    </source>
</reference>
<evidence type="ECO:0000313" key="5">
    <source>
        <dbReference type="EMBL" id="AEF80867.1"/>
    </source>
</evidence>
<keyword evidence="6" id="KW-1185">Reference proteome</keyword>
<dbReference type="GO" id="GO:0006310">
    <property type="term" value="P:DNA recombination"/>
    <property type="evidence" value="ECO:0007669"/>
    <property type="project" value="UniProtKB-KW"/>
</dbReference>
<feature type="domain" description="Tyr recombinase" evidence="4">
    <location>
        <begin position="220"/>
        <end position="413"/>
    </location>
</feature>
<dbReference type="InParanoid" id="F5YCZ7"/>
<reference evidence="6" key="1">
    <citation type="submission" date="2009-12" db="EMBL/GenBank/DDBJ databases">
        <title>Complete sequence of Treponema azotonutricium strain ZAS-9.</title>
        <authorList>
            <person name="Tetu S.G."/>
            <person name="Matson E."/>
            <person name="Ren Q."/>
            <person name="Seshadri R."/>
            <person name="Elbourne L."/>
            <person name="Hassan K.A."/>
            <person name="Durkin A."/>
            <person name="Radune D."/>
            <person name="Mohamoud Y."/>
            <person name="Shay R."/>
            <person name="Jin S."/>
            <person name="Zhang X."/>
            <person name="Lucey K."/>
            <person name="Ballor N.R."/>
            <person name="Ottesen E."/>
            <person name="Rosenthal R."/>
            <person name="Allen A."/>
            <person name="Leadbetter J.R."/>
            <person name="Paulsen I.T."/>
        </authorList>
    </citation>
    <scope>NUCLEOTIDE SEQUENCE [LARGE SCALE GENOMIC DNA]</scope>
    <source>
        <strain evidence="6">ATCC BAA-888 / DSM 13862 / ZAS-9</strain>
    </source>
</reference>
<organism evidence="5 6">
    <name type="scientific">Leadbettera azotonutricia (strain ATCC BAA-888 / DSM 13862 / ZAS-9)</name>
    <name type="common">Treponema azotonutricium</name>
    <dbReference type="NCBI Taxonomy" id="545695"/>
    <lineage>
        <taxon>Bacteria</taxon>
        <taxon>Pseudomonadati</taxon>
        <taxon>Spirochaetota</taxon>
        <taxon>Spirochaetia</taxon>
        <taxon>Spirochaetales</taxon>
        <taxon>Breznakiellaceae</taxon>
        <taxon>Leadbettera</taxon>
    </lineage>
</organism>
<dbReference type="InterPro" id="IPR050090">
    <property type="entry name" value="Tyrosine_recombinase_XerCD"/>
</dbReference>
<dbReference type="Pfam" id="PF00589">
    <property type="entry name" value="Phage_integrase"/>
    <property type="match status" value="1"/>
</dbReference>
<keyword evidence="3" id="KW-0233">DNA recombination</keyword>
<dbReference type="AlphaFoldDB" id="F5YCZ7"/>
<dbReference type="PANTHER" id="PTHR30349:SF41">
    <property type="entry name" value="INTEGRASE_RECOMBINASE PROTEIN MJ0367-RELATED"/>
    <property type="match status" value="1"/>
</dbReference>
<dbReference type="KEGG" id="taz:TREAZ_0375"/>
<dbReference type="InterPro" id="IPR010998">
    <property type="entry name" value="Integrase_recombinase_N"/>
</dbReference>
<keyword evidence="2" id="KW-0238">DNA-binding</keyword>
<name>F5YCZ7_LEAAZ</name>
<proteinExistence type="inferred from homology"/>
<dbReference type="InterPro" id="IPR011010">
    <property type="entry name" value="DNA_brk_join_enz"/>
</dbReference>
<evidence type="ECO:0000256" key="2">
    <source>
        <dbReference type="ARBA" id="ARBA00023125"/>
    </source>
</evidence>
<dbReference type="InterPro" id="IPR013762">
    <property type="entry name" value="Integrase-like_cat_sf"/>
</dbReference>
<dbReference type="SUPFAM" id="SSF56349">
    <property type="entry name" value="DNA breaking-rejoining enzymes"/>
    <property type="match status" value="1"/>
</dbReference>
<accession>F5YCZ7</accession>
<dbReference type="Proteomes" id="UP000009222">
    <property type="component" value="Chromosome"/>
</dbReference>